<feature type="transmembrane region" description="Helical" evidence="9">
    <location>
        <begin position="1097"/>
        <end position="1123"/>
    </location>
</feature>
<evidence type="ECO:0000256" key="8">
    <source>
        <dbReference type="SAM" id="MobiDB-lite"/>
    </source>
</evidence>
<dbReference type="Proteomes" id="UP001212997">
    <property type="component" value="Unassembled WGS sequence"/>
</dbReference>
<gene>
    <name evidence="10" type="ORF">NLI96_g6986</name>
</gene>
<accession>A0AAD5V086</accession>
<dbReference type="GO" id="GO:0015031">
    <property type="term" value="P:protein transport"/>
    <property type="evidence" value="ECO:0007669"/>
    <property type="project" value="UniProtKB-KW"/>
</dbReference>
<feature type="transmembrane region" description="Helical" evidence="9">
    <location>
        <begin position="987"/>
        <end position="1009"/>
    </location>
</feature>
<name>A0AAD5V086_9APHY</name>
<dbReference type="GO" id="GO:0006891">
    <property type="term" value="P:intra-Golgi vesicle-mediated transport"/>
    <property type="evidence" value="ECO:0007669"/>
    <property type="project" value="InterPro"/>
</dbReference>
<evidence type="ECO:0000256" key="5">
    <source>
        <dbReference type="ARBA" id="ARBA00022927"/>
    </source>
</evidence>
<evidence type="ECO:0000256" key="9">
    <source>
        <dbReference type="SAM" id="Phobius"/>
    </source>
</evidence>
<comment type="caution">
    <text evidence="10">The sequence shown here is derived from an EMBL/GenBank/DDBJ whole genome shotgun (WGS) entry which is preliminary data.</text>
</comment>
<feature type="compositionally biased region" description="Low complexity" evidence="8">
    <location>
        <begin position="1"/>
        <end position="16"/>
    </location>
</feature>
<feature type="region of interest" description="Disordered" evidence="8">
    <location>
        <begin position="1"/>
        <end position="46"/>
    </location>
</feature>
<keyword evidence="9" id="KW-0812">Transmembrane</keyword>
<keyword evidence="11" id="KW-1185">Reference proteome</keyword>
<keyword evidence="9" id="KW-1133">Transmembrane helix</keyword>
<evidence type="ECO:0000256" key="6">
    <source>
        <dbReference type="ARBA" id="ARBA00023034"/>
    </source>
</evidence>
<dbReference type="GO" id="GO:0000139">
    <property type="term" value="C:Golgi membrane"/>
    <property type="evidence" value="ECO:0007669"/>
    <property type="project" value="UniProtKB-SubCell"/>
</dbReference>
<dbReference type="PANTHER" id="PTHR31658:SF0">
    <property type="entry name" value="CONSERVED OLIGOMERIC GOLGI COMPLEX SUBUNIT 1"/>
    <property type="match status" value="1"/>
</dbReference>
<dbReference type="GO" id="GO:0017119">
    <property type="term" value="C:Golgi transport complex"/>
    <property type="evidence" value="ECO:0007669"/>
    <property type="project" value="InterPro"/>
</dbReference>
<evidence type="ECO:0000256" key="1">
    <source>
        <dbReference type="ARBA" id="ARBA00004395"/>
    </source>
</evidence>
<comment type="subcellular location">
    <subcellularLocation>
        <location evidence="1">Golgi apparatus membrane</location>
        <topology evidence="1">Peripheral membrane protein</topology>
    </subcellularLocation>
</comment>
<keyword evidence="7 9" id="KW-0472">Membrane</keyword>
<evidence type="ECO:0000256" key="2">
    <source>
        <dbReference type="ARBA" id="ARBA00006653"/>
    </source>
</evidence>
<dbReference type="PANTHER" id="PTHR31658">
    <property type="entry name" value="CONSERVED OLIGOMERIC GOLGI COMPLEX SUBUNIT 1"/>
    <property type="match status" value="1"/>
</dbReference>
<keyword evidence="5" id="KW-0653">Protein transport</keyword>
<feature type="transmembrane region" description="Helical" evidence="9">
    <location>
        <begin position="1016"/>
        <end position="1037"/>
    </location>
</feature>
<feature type="region of interest" description="Disordered" evidence="8">
    <location>
        <begin position="1296"/>
        <end position="1315"/>
    </location>
</feature>
<dbReference type="InterPro" id="IPR033370">
    <property type="entry name" value="COG1"/>
</dbReference>
<comment type="similarity">
    <text evidence="2">Belongs to the COG1 family.</text>
</comment>
<feature type="region of interest" description="Disordered" evidence="8">
    <location>
        <begin position="301"/>
        <end position="325"/>
    </location>
</feature>
<keyword evidence="4" id="KW-0813">Transport</keyword>
<reference evidence="10" key="1">
    <citation type="submission" date="2022-07" db="EMBL/GenBank/DDBJ databases">
        <title>Genome Sequence of Physisporinus lineatus.</title>
        <authorList>
            <person name="Buettner E."/>
        </authorList>
    </citation>
    <scope>NUCLEOTIDE SEQUENCE</scope>
    <source>
        <strain evidence="10">VT162</strain>
    </source>
</reference>
<evidence type="ECO:0000256" key="3">
    <source>
        <dbReference type="ARBA" id="ARBA00020978"/>
    </source>
</evidence>
<evidence type="ECO:0000256" key="4">
    <source>
        <dbReference type="ARBA" id="ARBA00022448"/>
    </source>
</evidence>
<feature type="compositionally biased region" description="Polar residues" evidence="8">
    <location>
        <begin position="26"/>
        <end position="46"/>
    </location>
</feature>
<dbReference type="EMBL" id="JANAWD010000273">
    <property type="protein sequence ID" value="KAJ3482437.1"/>
    <property type="molecule type" value="Genomic_DNA"/>
</dbReference>
<keyword evidence="6" id="KW-0333">Golgi apparatus</keyword>
<feature type="compositionally biased region" description="Polar residues" evidence="8">
    <location>
        <begin position="1298"/>
        <end position="1307"/>
    </location>
</feature>
<sequence>MDRRPSAISFNSSSSSGGLPKLAQLPSLTQLAQPNKPSGSSPWLSTRSASLHSKLDSWIEQSKEGTPLDPDELFTKYTVGEVKTIQQRLRSDADAKQQELRLMVGERYRDLLQASTSIISIAQSSSDVLSSLREMSDVASSAHVPQAPQAPSAVAQEDAHLQALQSLSAHMKLLLDAPEHLWRLIGDKMYLKSGWLFLLARVVHRALLRDEEEETNGWNAHGIDVSEHFPLVQRQWDTVAQFRSQIIHKATLSLRECSPSPSDVCSTLLTLHLLESRPLHETLVTLLSQRSKTLTSLLSPTSKVANGTAPGAKGEAEASRSRKRAMEDAKQRMEVLFDLVARTLGTSRRIFMDELPKRRSMMAESLEYIQSESPDLTDRLPPELRLTTQTLLTSLPSSTHFALLPPNIRSYKPYVDSKVISGSTQLNSKLEEWFHRSVNDIHQSLERCFSELGNIRDVWKVRCQLRRWIEAAEGLQSSERVSLHSILDAACGYQIATIWKSTFSRIQAAFQHELASALSILEEETDDTQSDPDTHPVQFLFRPPPAWPTTQGLSTAIGNSAFQKYMNALRRQSEGRTPLLSGVIDALENPSRVLREDLREMKGKDDASRALQTQLVDSYRSDAESLCTAVADTLESSIGQLSDTSACSVRRLVFVGRVASELCSTSSLFQSGTNSKSKVLDGFRTRMHTLYDSTLTRWQNYTVNEVVRQHWSSTDRSGNASLQQKGCTLALSFEFDISDMLLRNLAQGAHIPRPSPVMMDALLSLSVSIQQLGTPTISPRRKQCVEHSLRGFGRAVVISLRKSAKRSKDTLIQDVWDLTFLQLIIKLWDSDDSNSDSPADTYIKELRDQLISDGVSSSLLDVDTKMSEYLFKTQVLIATLLPPITTPFSFPSAKGRSERPSHLLQYGTSSTDLQSYPALNLVKPSPRFGMLSDGETKQCAPNFDNFGFFGTLMFDDSSDYSQMLRSRALSLPPADSTPDLRAFIPPYLALHIVGGHVGLPILIATFIFSKRVRRPISVVNFCITWSLFSVSYCLTLYRDPHASSEPPFALCLTQATLIHAAPPASVIAGVALVLQIWEMIYPPWSNATQWLGRMPRYARIAMLTLPPYILFLVITVASIAIGLANPHALDSSVGLYCTIDLDVFYAIPIFCAALGLLIRYFYLLHALKKQIPDVSRPRPPVSLYFRVSEAQASIFHLLISSQPGGDIQCLCMCDIGVGIEAGPAQTLWLNVPCKRSACLVFVLEENSPVPYMIQAALPMVAALTFGTQNDVLKAWSFWKPDNKLDGILAERPPPMGVVSSTSSQESYQHGGGSCV</sequence>
<evidence type="ECO:0000313" key="10">
    <source>
        <dbReference type="EMBL" id="KAJ3482437.1"/>
    </source>
</evidence>
<evidence type="ECO:0000256" key="7">
    <source>
        <dbReference type="ARBA" id="ARBA00023136"/>
    </source>
</evidence>
<evidence type="ECO:0000313" key="11">
    <source>
        <dbReference type="Proteomes" id="UP001212997"/>
    </source>
</evidence>
<protein>
    <recommendedName>
        <fullName evidence="3">Conserved oligomeric Golgi complex subunit 1</fullName>
    </recommendedName>
</protein>
<dbReference type="Pfam" id="PF08700">
    <property type="entry name" value="VPS51_Exo84_N"/>
    <property type="match status" value="1"/>
</dbReference>
<feature type="transmembrane region" description="Helical" evidence="9">
    <location>
        <begin position="1057"/>
        <end position="1077"/>
    </location>
</feature>
<feature type="transmembrane region" description="Helical" evidence="9">
    <location>
        <begin position="1143"/>
        <end position="1162"/>
    </location>
</feature>
<proteinExistence type="inferred from homology"/>
<organism evidence="10 11">
    <name type="scientific">Meripilus lineatus</name>
    <dbReference type="NCBI Taxonomy" id="2056292"/>
    <lineage>
        <taxon>Eukaryota</taxon>
        <taxon>Fungi</taxon>
        <taxon>Dikarya</taxon>
        <taxon>Basidiomycota</taxon>
        <taxon>Agaricomycotina</taxon>
        <taxon>Agaricomycetes</taxon>
        <taxon>Polyporales</taxon>
        <taxon>Meripilaceae</taxon>
        <taxon>Meripilus</taxon>
    </lineage>
</organism>
<feature type="compositionally biased region" description="Basic and acidic residues" evidence="8">
    <location>
        <begin position="314"/>
        <end position="325"/>
    </location>
</feature>